<comment type="caution">
    <text evidence="1">The sequence shown here is derived from an EMBL/GenBank/DDBJ whole genome shotgun (WGS) entry which is preliminary data.</text>
</comment>
<evidence type="ECO:0000313" key="2">
    <source>
        <dbReference type="Proteomes" id="UP000765509"/>
    </source>
</evidence>
<sequence>MTEPTESSPPVRPTSVLCGSGIFSQLGSPLSMTSSGHFNPFQAYDGYKEIKLLDLPCTDCLMKVTGSRKREVSRWTNVGVPITTGGRPIYSSLEVPIYRINNKGVVRIIRQIADSPTNLDSEGSEKLNGEEVKVINPLVCHSSSTSPTKTPFNKFHSHLIPSTPRNFQPVLS</sequence>
<dbReference type="Proteomes" id="UP000765509">
    <property type="component" value="Unassembled WGS sequence"/>
</dbReference>
<gene>
    <name evidence="1" type="ORF">O181_079069</name>
</gene>
<protein>
    <submittedName>
        <fullName evidence="1">Uncharacterized protein</fullName>
    </submittedName>
</protein>
<reference evidence="1" key="1">
    <citation type="submission" date="2021-03" db="EMBL/GenBank/DDBJ databases">
        <title>Draft genome sequence of rust myrtle Austropuccinia psidii MF-1, a brazilian biotype.</title>
        <authorList>
            <person name="Quecine M.C."/>
            <person name="Pachon D.M.R."/>
            <person name="Bonatelli M.L."/>
            <person name="Correr F.H."/>
            <person name="Franceschini L.M."/>
            <person name="Leite T.F."/>
            <person name="Margarido G.R.A."/>
            <person name="Almeida C.A."/>
            <person name="Ferrarezi J.A."/>
            <person name="Labate C.A."/>
        </authorList>
    </citation>
    <scope>NUCLEOTIDE SEQUENCE</scope>
    <source>
        <strain evidence="1">MF-1</strain>
    </source>
</reference>
<name>A0A9Q3FHR0_9BASI</name>
<dbReference type="EMBL" id="AVOT02043950">
    <property type="protein sequence ID" value="MBW0539354.1"/>
    <property type="molecule type" value="Genomic_DNA"/>
</dbReference>
<keyword evidence="2" id="KW-1185">Reference proteome</keyword>
<accession>A0A9Q3FHR0</accession>
<dbReference type="AlphaFoldDB" id="A0A9Q3FHR0"/>
<evidence type="ECO:0000313" key="1">
    <source>
        <dbReference type="EMBL" id="MBW0539354.1"/>
    </source>
</evidence>
<proteinExistence type="predicted"/>
<organism evidence="1 2">
    <name type="scientific">Austropuccinia psidii MF-1</name>
    <dbReference type="NCBI Taxonomy" id="1389203"/>
    <lineage>
        <taxon>Eukaryota</taxon>
        <taxon>Fungi</taxon>
        <taxon>Dikarya</taxon>
        <taxon>Basidiomycota</taxon>
        <taxon>Pucciniomycotina</taxon>
        <taxon>Pucciniomycetes</taxon>
        <taxon>Pucciniales</taxon>
        <taxon>Sphaerophragmiaceae</taxon>
        <taxon>Austropuccinia</taxon>
    </lineage>
</organism>